<evidence type="ECO:0000259" key="11">
    <source>
        <dbReference type="PROSITE" id="PS01124"/>
    </source>
</evidence>
<dbReference type="Pfam" id="PF12833">
    <property type="entry name" value="HTH_18"/>
    <property type="match status" value="1"/>
</dbReference>
<protein>
    <recommendedName>
        <fullName evidence="2">Stage 0 sporulation protein A homolog</fullName>
    </recommendedName>
</protein>
<evidence type="ECO:0000256" key="5">
    <source>
        <dbReference type="ARBA" id="ARBA00023012"/>
    </source>
</evidence>
<sequence>MIKVLIVDDEPKIRNGLKQWIKQSGYPFQIVGQAKNGKEALDYIVKAQPDFFLVDINMPMLNGLDLIKEIKQNNEKAIVVIVTGYDNFKYAHTAIKLKVDDYLLKPVSKSEFDTVLKSVVDQLGKDTEKKVLECKQYSCLIRNVKNYIENHYDNSQLNLSGVAELFEVNKVYLSKLMKQEMGKSFIEYLTDVRLHKAKGILESEFQRITMYNLATKVGYTSQHYFSRVFKKTFGMSPTEYRDKIKM</sequence>
<keyword evidence="4 10" id="KW-0597">Phosphoprotein</keyword>
<evidence type="ECO:0000313" key="13">
    <source>
        <dbReference type="EMBL" id="TCK92630.1"/>
    </source>
</evidence>
<dbReference type="InterPro" id="IPR018060">
    <property type="entry name" value="HTH_AraC"/>
</dbReference>
<keyword evidence="6" id="KW-0805">Transcription regulation</keyword>
<dbReference type="PANTHER" id="PTHR42713:SF3">
    <property type="entry name" value="TRANSCRIPTIONAL REGULATORY PROTEIN HPTR"/>
    <property type="match status" value="1"/>
</dbReference>
<dbReference type="AlphaFoldDB" id="A0A4R1MKQ5"/>
<keyword evidence="3" id="KW-0963">Cytoplasm</keyword>
<gene>
    <name evidence="13" type="ORF">EDC19_1779</name>
</gene>
<dbReference type="OrthoDB" id="1769137at2"/>
<dbReference type="InterPro" id="IPR020449">
    <property type="entry name" value="Tscrpt_reg_AraC-type_HTH"/>
</dbReference>
<comment type="function">
    <text evidence="9">May play the central regulatory role in sporulation. It may be an element of the effector pathway responsible for the activation of sporulation genes in response to nutritional stress. Spo0A may act in concert with spo0H (a sigma factor) to control the expression of some genes that are critical to the sporulation process.</text>
</comment>
<evidence type="ECO:0000256" key="2">
    <source>
        <dbReference type="ARBA" id="ARBA00018672"/>
    </source>
</evidence>
<dbReference type="GO" id="GO:0003700">
    <property type="term" value="F:DNA-binding transcription factor activity"/>
    <property type="evidence" value="ECO:0007669"/>
    <property type="project" value="InterPro"/>
</dbReference>
<dbReference type="SUPFAM" id="SSF52172">
    <property type="entry name" value="CheY-like"/>
    <property type="match status" value="1"/>
</dbReference>
<dbReference type="GO" id="GO:0043565">
    <property type="term" value="F:sequence-specific DNA binding"/>
    <property type="evidence" value="ECO:0007669"/>
    <property type="project" value="InterPro"/>
</dbReference>
<dbReference type="InterPro" id="IPR011006">
    <property type="entry name" value="CheY-like_superfamily"/>
</dbReference>
<evidence type="ECO:0000256" key="1">
    <source>
        <dbReference type="ARBA" id="ARBA00004496"/>
    </source>
</evidence>
<comment type="caution">
    <text evidence="13">The sequence shown here is derived from an EMBL/GenBank/DDBJ whole genome shotgun (WGS) entry which is preliminary data.</text>
</comment>
<dbReference type="Gene3D" id="3.40.50.2300">
    <property type="match status" value="1"/>
</dbReference>
<evidence type="ECO:0000256" key="3">
    <source>
        <dbReference type="ARBA" id="ARBA00022490"/>
    </source>
</evidence>
<accession>A0A4R1MKQ5</accession>
<dbReference type="SMART" id="SM00342">
    <property type="entry name" value="HTH_ARAC"/>
    <property type="match status" value="1"/>
</dbReference>
<dbReference type="Pfam" id="PF00072">
    <property type="entry name" value="Response_reg"/>
    <property type="match status" value="1"/>
</dbReference>
<evidence type="ECO:0000256" key="4">
    <source>
        <dbReference type="ARBA" id="ARBA00022553"/>
    </source>
</evidence>
<feature type="domain" description="HTH araC/xylS-type" evidence="11">
    <location>
        <begin position="142"/>
        <end position="243"/>
    </location>
</feature>
<feature type="modified residue" description="4-aspartylphosphate" evidence="10">
    <location>
        <position position="55"/>
    </location>
</feature>
<evidence type="ECO:0000256" key="7">
    <source>
        <dbReference type="ARBA" id="ARBA00023125"/>
    </source>
</evidence>
<reference evidence="13 14" key="1">
    <citation type="submission" date="2019-03" db="EMBL/GenBank/DDBJ databases">
        <title>Genomic Encyclopedia of Type Strains, Phase IV (KMG-IV): sequencing the most valuable type-strain genomes for metagenomic binning, comparative biology and taxonomic classification.</title>
        <authorList>
            <person name="Goeker M."/>
        </authorList>
    </citation>
    <scope>NUCLEOTIDE SEQUENCE [LARGE SCALE GENOMIC DNA]</scope>
    <source>
        <strain evidence="13 14">DSM 24176</strain>
    </source>
</reference>
<keyword evidence="14" id="KW-1185">Reference proteome</keyword>
<dbReference type="Gene3D" id="1.10.10.60">
    <property type="entry name" value="Homeodomain-like"/>
    <property type="match status" value="2"/>
</dbReference>
<dbReference type="InterPro" id="IPR009057">
    <property type="entry name" value="Homeodomain-like_sf"/>
</dbReference>
<dbReference type="GO" id="GO:0000160">
    <property type="term" value="P:phosphorelay signal transduction system"/>
    <property type="evidence" value="ECO:0007669"/>
    <property type="project" value="UniProtKB-KW"/>
</dbReference>
<feature type="domain" description="Response regulatory" evidence="12">
    <location>
        <begin position="3"/>
        <end position="120"/>
    </location>
</feature>
<dbReference type="SMART" id="SM00448">
    <property type="entry name" value="REC"/>
    <property type="match status" value="1"/>
</dbReference>
<dbReference type="PRINTS" id="PR00032">
    <property type="entry name" value="HTHARAC"/>
</dbReference>
<evidence type="ECO:0000313" key="14">
    <source>
        <dbReference type="Proteomes" id="UP000294545"/>
    </source>
</evidence>
<evidence type="ECO:0000256" key="10">
    <source>
        <dbReference type="PROSITE-ProRule" id="PRU00169"/>
    </source>
</evidence>
<dbReference type="InterPro" id="IPR051552">
    <property type="entry name" value="HptR"/>
</dbReference>
<evidence type="ECO:0000256" key="6">
    <source>
        <dbReference type="ARBA" id="ARBA00023015"/>
    </source>
</evidence>
<dbReference type="GO" id="GO:0005737">
    <property type="term" value="C:cytoplasm"/>
    <property type="evidence" value="ECO:0007669"/>
    <property type="project" value="UniProtKB-SubCell"/>
</dbReference>
<evidence type="ECO:0000256" key="8">
    <source>
        <dbReference type="ARBA" id="ARBA00023163"/>
    </source>
</evidence>
<dbReference type="CDD" id="cd17536">
    <property type="entry name" value="REC_YesN-like"/>
    <property type="match status" value="1"/>
</dbReference>
<evidence type="ECO:0000259" key="12">
    <source>
        <dbReference type="PROSITE" id="PS50110"/>
    </source>
</evidence>
<dbReference type="PROSITE" id="PS01124">
    <property type="entry name" value="HTH_ARAC_FAMILY_2"/>
    <property type="match status" value="1"/>
</dbReference>
<evidence type="ECO:0000256" key="9">
    <source>
        <dbReference type="ARBA" id="ARBA00024867"/>
    </source>
</evidence>
<dbReference type="RefSeq" id="WP_132282496.1">
    <property type="nucleotide sequence ID" value="NZ_SMGQ01000013.1"/>
</dbReference>
<dbReference type="SUPFAM" id="SSF46689">
    <property type="entry name" value="Homeodomain-like"/>
    <property type="match status" value="1"/>
</dbReference>
<dbReference type="InterPro" id="IPR001789">
    <property type="entry name" value="Sig_transdc_resp-reg_receiver"/>
</dbReference>
<name>A0A4R1MKQ5_9FIRM</name>
<comment type="subcellular location">
    <subcellularLocation>
        <location evidence="1">Cytoplasm</location>
    </subcellularLocation>
</comment>
<dbReference type="PANTHER" id="PTHR42713">
    <property type="entry name" value="HISTIDINE KINASE-RELATED"/>
    <property type="match status" value="1"/>
</dbReference>
<organism evidence="13 14">
    <name type="scientific">Natranaerovirga hydrolytica</name>
    <dbReference type="NCBI Taxonomy" id="680378"/>
    <lineage>
        <taxon>Bacteria</taxon>
        <taxon>Bacillati</taxon>
        <taxon>Bacillota</taxon>
        <taxon>Clostridia</taxon>
        <taxon>Lachnospirales</taxon>
        <taxon>Natranaerovirgaceae</taxon>
        <taxon>Natranaerovirga</taxon>
    </lineage>
</organism>
<keyword evidence="7" id="KW-0238">DNA-binding</keyword>
<dbReference type="Proteomes" id="UP000294545">
    <property type="component" value="Unassembled WGS sequence"/>
</dbReference>
<keyword evidence="5" id="KW-0902">Two-component regulatory system</keyword>
<dbReference type="PROSITE" id="PS00041">
    <property type="entry name" value="HTH_ARAC_FAMILY_1"/>
    <property type="match status" value="1"/>
</dbReference>
<dbReference type="PROSITE" id="PS50110">
    <property type="entry name" value="RESPONSE_REGULATORY"/>
    <property type="match status" value="1"/>
</dbReference>
<proteinExistence type="predicted"/>
<keyword evidence="8" id="KW-0804">Transcription</keyword>
<dbReference type="EMBL" id="SMGQ01000013">
    <property type="protein sequence ID" value="TCK92630.1"/>
    <property type="molecule type" value="Genomic_DNA"/>
</dbReference>
<dbReference type="InterPro" id="IPR018062">
    <property type="entry name" value="HTH_AraC-typ_CS"/>
</dbReference>